<organism evidence="1 2">
    <name type="scientific">Chitinimonas taiwanensis DSM 18899</name>
    <dbReference type="NCBI Taxonomy" id="1121279"/>
    <lineage>
        <taxon>Bacteria</taxon>
        <taxon>Pseudomonadati</taxon>
        <taxon>Pseudomonadota</taxon>
        <taxon>Betaproteobacteria</taxon>
        <taxon>Neisseriales</taxon>
        <taxon>Chitinibacteraceae</taxon>
        <taxon>Chitinimonas</taxon>
    </lineage>
</organism>
<accession>A0A1K2HGA8</accession>
<dbReference type="AlphaFoldDB" id="A0A1K2HGA8"/>
<reference evidence="1 2" key="1">
    <citation type="submission" date="2016-11" db="EMBL/GenBank/DDBJ databases">
        <authorList>
            <person name="Jaros S."/>
            <person name="Januszkiewicz K."/>
            <person name="Wedrychowicz H."/>
        </authorList>
    </citation>
    <scope>NUCLEOTIDE SEQUENCE [LARGE SCALE GENOMIC DNA]</scope>
    <source>
        <strain evidence="1 2">DSM 18899</strain>
    </source>
</reference>
<proteinExistence type="predicted"/>
<gene>
    <name evidence="1" type="ORF">SAMN02745887_01754</name>
</gene>
<protein>
    <submittedName>
        <fullName evidence="1">Uncharacterized protein</fullName>
    </submittedName>
</protein>
<dbReference type="Proteomes" id="UP000186513">
    <property type="component" value="Unassembled WGS sequence"/>
</dbReference>
<dbReference type="OrthoDB" id="5461362at2"/>
<dbReference type="RefSeq" id="WP_139256104.1">
    <property type="nucleotide sequence ID" value="NZ_FPKR01000006.1"/>
</dbReference>
<keyword evidence="2" id="KW-1185">Reference proteome</keyword>
<sequence>MFYWTVAFFSVSILSGLMGLAGGTGIAADALVALGMSLCIGFMFAEHHPPH</sequence>
<evidence type="ECO:0000313" key="1">
    <source>
        <dbReference type="EMBL" id="SFZ75815.1"/>
    </source>
</evidence>
<evidence type="ECO:0000313" key="2">
    <source>
        <dbReference type="Proteomes" id="UP000186513"/>
    </source>
</evidence>
<name>A0A1K2HGA8_9NEIS</name>
<dbReference type="EMBL" id="FPKR01000006">
    <property type="protein sequence ID" value="SFZ75815.1"/>
    <property type="molecule type" value="Genomic_DNA"/>
</dbReference>